<dbReference type="Proteomes" id="UP000785679">
    <property type="component" value="Unassembled WGS sequence"/>
</dbReference>
<name>A0A8J8T7K8_HALGN</name>
<gene>
    <name evidence="3" type="ORF">FGO68_gene10804</name>
</gene>
<keyword evidence="2" id="KW-0539">Nucleus</keyword>
<reference evidence="3" key="1">
    <citation type="submission" date="2019-06" db="EMBL/GenBank/DDBJ databases">
        <authorList>
            <person name="Zheng W."/>
        </authorList>
    </citation>
    <scope>NUCLEOTIDE SEQUENCE</scope>
    <source>
        <strain evidence="3">QDHG01</strain>
    </source>
</reference>
<dbReference type="GO" id="GO:0005634">
    <property type="term" value="C:nucleus"/>
    <property type="evidence" value="ECO:0007669"/>
    <property type="project" value="UniProtKB-SubCell"/>
</dbReference>
<dbReference type="Pfam" id="PF05964">
    <property type="entry name" value="FYRN"/>
    <property type="match status" value="1"/>
</dbReference>
<dbReference type="AlphaFoldDB" id="A0A8J8T7K8"/>
<accession>A0A8J8T7K8</accession>
<sequence>MQRDEQGNVIYPIQINSSLKILDLGVIEFQKPQYHTEKNLFPIGFKSLREHNSQLTPGQRCDYLCEIMDGGSKPMFRVTPMDDQENPITKDSSTGCWIDICKRINELQGNKRQTVTVSGPERYGLADPNLIRLLAQLPNVELCSRFQYKRND</sequence>
<dbReference type="InterPro" id="IPR040092">
    <property type="entry name" value="TBRG1"/>
</dbReference>
<evidence type="ECO:0000256" key="2">
    <source>
        <dbReference type="ARBA" id="ARBA00023242"/>
    </source>
</evidence>
<dbReference type="EMBL" id="RRYP01002568">
    <property type="protein sequence ID" value="TNV84635.1"/>
    <property type="molecule type" value="Genomic_DNA"/>
</dbReference>
<dbReference type="GO" id="GO:0051726">
    <property type="term" value="P:regulation of cell cycle"/>
    <property type="evidence" value="ECO:0007669"/>
    <property type="project" value="TreeGrafter"/>
</dbReference>
<comment type="caution">
    <text evidence="3">The sequence shown here is derived from an EMBL/GenBank/DDBJ whole genome shotgun (WGS) entry which is preliminary data.</text>
</comment>
<dbReference type="PROSITE" id="PS51542">
    <property type="entry name" value="FYRN"/>
    <property type="match status" value="1"/>
</dbReference>
<dbReference type="PANTHER" id="PTHR22715:SF0">
    <property type="entry name" value="TRANSFORMING GROWTH FACTOR BETA REGULATOR 1"/>
    <property type="match status" value="1"/>
</dbReference>
<organism evidence="3 4">
    <name type="scientific">Halteria grandinella</name>
    <dbReference type="NCBI Taxonomy" id="5974"/>
    <lineage>
        <taxon>Eukaryota</taxon>
        <taxon>Sar</taxon>
        <taxon>Alveolata</taxon>
        <taxon>Ciliophora</taxon>
        <taxon>Intramacronucleata</taxon>
        <taxon>Spirotrichea</taxon>
        <taxon>Stichotrichia</taxon>
        <taxon>Sporadotrichida</taxon>
        <taxon>Halteriidae</taxon>
        <taxon>Halteria</taxon>
    </lineage>
</organism>
<protein>
    <submittedName>
        <fullName evidence="3">Uncharacterized protein</fullName>
    </submittedName>
</protein>
<evidence type="ECO:0000313" key="3">
    <source>
        <dbReference type="EMBL" id="TNV84635.1"/>
    </source>
</evidence>
<keyword evidence="4" id="KW-1185">Reference proteome</keyword>
<dbReference type="PANTHER" id="PTHR22715">
    <property type="entry name" value="TRANSFORMING GROWTH FACTOR BETA REGULATED GENE 1"/>
    <property type="match status" value="1"/>
</dbReference>
<dbReference type="SMART" id="SM00541">
    <property type="entry name" value="FYRN"/>
    <property type="match status" value="1"/>
</dbReference>
<evidence type="ECO:0000256" key="1">
    <source>
        <dbReference type="ARBA" id="ARBA00004123"/>
    </source>
</evidence>
<dbReference type="InterPro" id="IPR003888">
    <property type="entry name" value="FYrich_N"/>
</dbReference>
<comment type="subcellular location">
    <subcellularLocation>
        <location evidence="1">Nucleus</location>
    </subcellularLocation>
</comment>
<dbReference type="InterPro" id="IPR003889">
    <property type="entry name" value="FYrich_C"/>
</dbReference>
<evidence type="ECO:0000313" key="4">
    <source>
        <dbReference type="Proteomes" id="UP000785679"/>
    </source>
</evidence>
<dbReference type="OrthoDB" id="285793at2759"/>
<dbReference type="Gene3D" id="3.30.160.360">
    <property type="match status" value="1"/>
</dbReference>
<dbReference type="Pfam" id="PF05965">
    <property type="entry name" value="FYRC"/>
    <property type="match status" value="1"/>
</dbReference>
<dbReference type="PROSITE" id="PS51543">
    <property type="entry name" value="FYRC"/>
    <property type="match status" value="1"/>
</dbReference>
<proteinExistence type="predicted"/>